<sequence length="110" mass="12450">MTTFLLVITRLVLFFALSRLCACESGVLLQCELVLRDSRHKRQTIAARKILQHCVRRHQRQPHQHGGGGFYGGGRTRSGPGRRRAGKRVGKGQLHRWRRLSIGVRRAGGQ</sequence>
<feature type="compositionally biased region" description="Gly residues" evidence="1">
    <location>
        <begin position="65"/>
        <end position="76"/>
    </location>
</feature>
<protein>
    <submittedName>
        <fullName evidence="3">Putative secreted protein</fullName>
    </submittedName>
</protein>
<feature type="compositionally biased region" description="Basic residues" evidence="1">
    <location>
        <begin position="80"/>
        <end position="99"/>
    </location>
</feature>
<evidence type="ECO:0000256" key="2">
    <source>
        <dbReference type="SAM" id="SignalP"/>
    </source>
</evidence>
<dbReference type="AlphaFoldDB" id="A0A2M4B104"/>
<feature type="chain" id="PRO_5014973329" evidence="2">
    <location>
        <begin position="24"/>
        <end position="110"/>
    </location>
</feature>
<dbReference type="EMBL" id="GGFK01013374">
    <property type="protein sequence ID" value="MBW46695.1"/>
    <property type="molecule type" value="Transcribed_RNA"/>
</dbReference>
<reference evidence="3" key="1">
    <citation type="submission" date="2018-01" db="EMBL/GenBank/DDBJ databases">
        <title>An insight into the sialome of Amazonian anophelines.</title>
        <authorList>
            <person name="Ribeiro J.M."/>
            <person name="Scarpassa V."/>
            <person name="Calvo E."/>
        </authorList>
    </citation>
    <scope>NUCLEOTIDE SEQUENCE</scope>
    <source>
        <tissue evidence="3">Salivary glands</tissue>
    </source>
</reference>
<keyword evidence="2" id="KW-0732">Signal</keyword>
<evidence type="ECO:0000313" key="3">
    <source>
        <dbReference type="EMBL" id="MBW46695.1"/>
    </source>
</evidence>
<feature type="region of interest" description="Disordered" evidence="1">
    <location>
        <begin position="57"/>
        <end position="110"/>
    </location>
</feature>
<organism evidence="3">
    <name type="scientific">Anopheles triannulatus</name>
    <dbReference type="NCBI Taxonomy" id="58253"/>
    <lineage>
        <taxon>Eukaryota</taxon>
        <taxon>Metazoa</taxon>
        <taxon>Ecdysozoa</taxon>
        <taxon>Arthropoda</taxon>
        <taxon>Hexapoda</taxon>
        <taxon>Insecta</taxon>
        <taxon>Pterygota</taxon>
        <taxon>Neoptera</taxon>
        <taxon>Endopterygota</taxon>
        <taxon>Diptera</taxon>
        <taxon>Nematocera</taxon>
        <taxon>Culicoidea</taxon>
        <taxon>Culicidae</taxon>
        <taxon>Anophelinae</taxon>
        <taxon>Anopheles</taxon>
    </lineage>
</organism>
<name>A0A2M4B104_9DIPT</name>
<accession>A0A2M4B104</accession>
<feature type="signal peptide" evidence="2">
    <location>
        <begin position="1"/>
        <end position="23"/>
    </location>
</feature>
<proteinExistence type="predicted"/>
<evidence type="ECO:0000256" key="1">
    <source>
        <dbReference type="SAM" id="MobiDB-lite"/>
    </source>
</evidence>